<organism evidence="13 14">
    <name type="scientific">Lautropia dentalis</name>
    <dbReference type="NCBI Taxonomy" id="2490857"/>
    <lineage>
        <taxon>Bacteria</taxon>
        <taxon>Pseudomonadati</taxon>
        <taxon>Pseudomonadota</taxon>
        <taxon>Betaproteobacteria</taxon>
        <taxon>Burkholderiales</taxon>
        <taxon>Burkholderiaceae</taxon>
        <taxon>Lautropia</taxon>
    </lineage>
</organism>
<dbReference type="GO" id="GO:0004831">
    <property type="term" value="F:tyrosine-tRNA ligase activity"/>
    <property type="evidence" value="ECO:0007669"/>
    <property type="project" value="UniProtKB-UniRule"/>
</dbReference>
<keyword evidence="2 10" id="KW-0963">Cytoplasm</keyword>
<dbReference type="InterPro" id="IPR002305">
    <property type="entry name" value="aa-tRNA-synth_Ic"/>
</dbReference>
<dbReference type="SUPFAM" id="SSF55174">
    <property type="entry name" value="Alpha-L RNA-binding motif"/>
    <property type="match status" value="1"/>
</dbReference>
<comment type="subcellular location">
    <subcellularLocation>
        <location evidence="10">Cytoplasm</location>
    </subcellularLocation>
</comment>
<keyword evidence="7 10" id="KW-0648">Protein biosynthesis</keyword>
<sequence>MSSSDPIEQTVQQSMTLIRRGIDELLVEEELANKLRRSAREGTPLRIKLGLDPTAPDLHLGHTVVLNKMRQLQDLGHQVIFLIGDFTASIGDPSGRNVTRPPLTPEQIRENAETYFRQASLVLNPERTEIRYNSVWSEALGTRGMVQLASRYTVARILERDDFTKRMKAGVPISVHEMLYPLMQGYDSVALQSDLELGGTDQKFNLLVGRELQREYGQEPQCVLTMPLLEGLDGVEKMSKSKGNYVGITEPANTMFAKVMSISDTMMWRYFTLLSFRSMDEIDQLKAECEAGRNPKEAKVLLARELVDRFHGAGASEAAVEDFELRARGGVPDEIEEVKLSPAPRGIVAVLRDSGLVPSASEAGRMLAQGGVRVDGSVVSDRGLELAAGTYVVQVGKRKFRRVVLG</sequence>
<dbReference type="GO" id="GO:0006437">
    <property type="term" value="P:tyrosyl-tRNA aminoacylation"/>
    <property type="evidence" value="ECO:0007669"/>
    <property type="project" value="UniProtKB-UniRule"/>
</dbReference>
<keyword evidence="6 11" id="KW-0694">RNA-binding</keyword>
<evidence type="ECO:0000256" key="8">
    <source>
        <dbReference type="ARBA" id="ARBA00023146"/>
    </source>
</evidence>
<dbReference type="OrthoDB" id="9804243at2"/>
<evidence type="ECO:0000256" key="5">
    <source>
        <dbReference type="ARBA" id="ARBA00022840"/>
    </source>
</evidence>
<keyword evidence="14" id="KW-1185">Reference proteome</keyword>
<keyword evidence="8 10" id="KW-0030">Aminoacyl-tRNA synthetase</keyword>
<dbReference type="GO" id="GO:0005524">
    <property type="term" value="F:ATP binding"/>
    <property type="evidence" value="ECO:0007669"/>
    <property type="project" value="UniProtKB-UniRule"/>
</dbReference>
<evidence type="ECO:0000256" key="2">
    <source>
        <dbReference type="ARBA" id="ARBA00022490"/>
    </source>
</evidence>
<dbReference type="InterPro" id="IPR024108">
    <property type="entry name" value="Tyr-tRNA-ligase_bac_2"/>
</dbReference>
<evidence type="ECO:0000256" key="3">
    <source>
        <dbReference type="ARBA" id="ARBA00022598"/>
    </source>
</evidence>
<comment type="caution">
    <text evidence="13">The sequence shown here is derived from an EMBL/GenBank/DDBJ whole genome shotgun (WGS) entry which is preliminary data.</text>
</comment>
<dbReference type="PANTHER" id="PTHR11766:SF1">
    <property type="entry name" value="TYROSINE--TRNA LIGASE"/>
    <property type="match status" value="1"/>
</dbReference>
<dbReference type="InterPro" id="IPR024088">
    <property type="entry name" value="Tyr-tRNA-ligase_bac-type"/>
</dbReference>
<dbReference type="InterPro" id="IPR002307">
    <property type="entry name" value="Tyr-tRNA-ligase"/>
</dbReference>
<keyword evidence="3 10" id="KW-0436">Ligase</keyword>
<evidence type="ECO:0000256" key="6">
    <source>
        <dbReference type="ARBA" id="ARBA00022884"/>
    </source>
</evidence>
<dbReference type="Proteomes" id="UP000270261">
    <property type="component" value="Unassembled WGS sequence"/>
</dbReference>
<dbReference type="PROSITE" id="PS00178">
    <property type="entry name" value="AA_TRNA_LIGASE_I"/>
    <property type="match status" value="1"/>
</dbReference>
<dbReference type="HAMAP" id="MF_02007">
    <property type="entry name" value="Tyr_tRNA_synth_type2"/>
    <property type="match status" value="1"/>
</dbReference>
<dbReference type="NCBIfam" id="TIGR00234">
    <property type="entry name" value="tyrS"/>
    <property type="match status" value="1"/>
</dbReference>
<feature type="domain" description="RNA-binding S4" evidence="12">
    <location>
        <begin position="347"/>
        <end position="386"/>
    </location>
</feature>
<dbReference type="Gene3D" id="3.10.290.10">
    <property type="entry name" value="RNA-binding S4 domain"/>
    <property type="match status" value="1"/>
</dbReference>
<evidence type="ECO:0000256" key="7">
    <source>
        <dbReference type="ARBA" id="ARBA00022917"/>
    </source>
</evidence>
<dbReference type="EC" id="6.1.1.1" evidence="10"/>
<dbReference type="AlphaFoldDB" id="A0A426FNH5"/>
<dbReference type="InterPro" id="IPR002942">
    <property type="entry name" value="S4_RNA-bd"/>
</dbReference>
<dbReference type="GO" id="GO:0005829">
    <property type="term" value="C:cytosol"/>
    <property type="evidence" value="ECO:0007669"/>
    <property type="project" value="TreeGrafter"/>
</dbReference>
<proteinExistence type="inferred from homology"/>
<dbReference type="GO" id="GO:0003723">
    <property type="term" value="F:RNA binding"/>
    <property type="evidence" value="ECO:0007669"/>
    <property type="project" value="UniProtKB-KW"/>
</dbReference>
<dbReference type="InterPro" id="IPR014729">
    <property type="entry name" value="Rossmann-like_a/b/a_fold"/>
</dbReference>
<dbReference type="Pfam" id="PF00579">
    <property type="entry name" value="tRNA-synt_1b"/>
    <property type="match status" value="1"/>
</dbReference>
<dbReference type="RefSeq" id="WP_125096442.1">
    <property type="nucleotide sequence ID" value="NZ_RRUE01000002.1"/>
</dbReference>
<name>A0A426FNH5_9BURK</name>
<keyword evidence="4 10" id="KW-0547">Nucleotide-binding</keyword>
<comment type="subunit">
    <text evidence="1 10">Homodimer.</text>
</comment>
<evidence type="ECO:0000256" key="1">
    <source>
        <dbReference type="ARBA" id="ARBA00011738"/>
    </source>
</evidence>
<feature type="short sequence motif" description="'KMSKS' region" evidence="10">
    <location>
        <begin position="237"/>
        <end position="241"/>
    </location>
</feature>
<comment type="function">
    <text evidence="10">Catalyzes the attachment of tyrosine to tRNA(Tyr) in a two-step reaction: tyrosine is first activated by ATP to form Tyr-AMP and then transferred to the acceptor end of tRNA(Tyr).</text>
</comment>
<dbReference type="PROSITE" id="PS50889">
    <property type="entry name" value="S4"/>
    <property type="match status" value="1"/>
</dbReference>
<evidence type="ECO:0000313" key="13">
    <source>
        <dbReference type="EMBL" id="RRN44247.1"/>
    </source>
</evidence>
<dbReference type="Gene3D" id="3.40.50.620">
    <property type="entry name" value="HUPs"/>
    <property type="match status" value="1"/>
</dbReference>
<keyword evidence="5 10" id="KW-0067">ATP-binding</keyword>
<dbReference type="FunFam" id="3.40.50.620:FF:000061">
    <property type="entry name" value="Tyrosine--tRNA ligase"/>
    <property type="match status" value="1"/>
</dbReference>
<dbReference type="EMBL" id="RRUE01000002">
    <property type="protein sequence ID" value="RRN44247.1"/>
    <property type="molecule type" value="Genomic_DNA"/>
</dbReference>
<dbReference type="CDD" id="cd00165">
    <property type="entry name" value="S4"/>
    <property type="match status" value="1"/>
</dbReference>
<dbReference type="CDD" id="cd00805">
    <property type="entry name" value="TyrRS_core"/>
    <property type="match status" value="1"/>
</dbReference>
<dbReference type="PRINTS" id="PR01040">
    <property type="entry name" value="TRNASYNTHTYR"/>
</dbReference>
<comment type="similarity">
    <text evidence="10">Belongs to the class-I aminoacyl-tRNA synthetase family. TyrS type 2 subfamily.</text>
</comment>
<evidence type="ECO:0000256" key="4">
    <source>
        <dbReference type="ARBA" id="ARBA00022741"/>
    </source>
</evidence>
<dbReference type="Gene3D" id="1.10.240.10">
    <property type="entry name" value="Tyrosyl-Transfer RNA Synthetase"/>
    <property type="match status" value="1"/>
</dbReference>
<feature type="short sequence motif" description="'HIGH' region" evidence="10">
    <location>
        <begin position="53"/>
        <end position="62"/>
    </location>
</feature>
<evidence type="ECO:0000256" key="10">
    <source>
        <dbReference type="HAMAP-Rule" id="MF_02007"/>
    </source>
</evidence>
<dbReference type="Pfam" id="PF01479">
    <property type="entry name" value="S4"/>
    <property type="match status" value="1"/>
</dbReference>
<gene>
    <name evidence="10" type="primary">tyrS</name>
    <name evidence="13" type="ORF">EHV23_13005</name>
</gene>
<accession>A0A426FNH5</accession>
<protein>
    <recommendedName>
        <fullName evidence="10">Tyrosine--tRNA ligase</fullName>
        <ecNumber evidence="10">6.1.1.1</ecNumber>
    </recommendedName>
    <alternativeName>
        <fullName evidence="10">Tyrosyl-tRNA synthetase</fullName>
        <shortName evidence="10">TyrRS</shortName>
    </alternativeName>
</protein>
<feature type="binding site" evidence="10">
    <location>
        <position position="240"/>
    </location>
    <ligand>
        <name>ATP</name>
        <dbReference type="ChEBI" id="CHEBI:30616"/>
    </ligand>
</feature>
<dbReference type="InterPro" id="IPR036986">
    <property type="entry name" value="S4_RNA-bd_sf"/>
</dbReference>
<comment type="catalytic activity">
    <reaction evidence="9 10">
        <text>tRNA(Tyr) + L-tyrosine + ATP = L-tyrosyl-tRNA(Tyr) + AMP + diphosphate + H(+)</text>
        <dbReference type="Rhea" id="RHEA:10220"/>
        <dbReference type="Rhea" id="RHEA-COMP:9706"/>
        <dbReference type="Rhea" id="RHEA-COMP:9707"/>
        <dbReference type="ChEBI" id="CHEBI:15378"/>
        <dbReference type="ChEBI" id="CHEBI:30616"/>
        <dbReference type="ChEBI" id="CHEBI:33019"/>
        <dbReference type="ChEBI" id="CHEBI:58315"/>
        <dbReference type="ChEBI" id="CHEBI:78442"/>
        <dbReference type="ChEBI" id="CHEBI:78536"/>
        <dbReference type="ChEBI" id="CHEBI:456215"/>
        <dbReference type="EC" id="6.1.1.1"/>
    </reaction>
</comment>
<evidence type="ECO:0000313" key="14">
    <source>
        <dbReference type="Proteomes" id="UP000270261"/>
    </source>
</evidence>
<evidence type="ECO:0000259" key="12">
    <source>
        <dbReference type="Pfam" id="PF01479"/>
    </source>
</evidence>
<evidence type="ECO:0000256" key="9">
    <source>
        <dbReference type="ARBA" id="ARBA00048248"/>
    </source>
</evidence>
<evidence type="ECO:0000256" key="11">
    <source>
        <dbReference type="PROSITE-ProRule" id="PRU00182"/>
    </source>
</evidence>
<dbReference type="PANTHER" id="PTHR11766">
    <property type="entry name" value="TYROSYL-TRNA SYNTHETASE"/>
    <property type="match status" value="1"/>
</dbReference>
<reference evidence="13 14" key="1">
    <citation type="submission" date="2018-11" db="EMBL/GenBank/DDBJ databases">
        <title>Genome sequencing of Lautropia sp. KCOM 2505 (= ChDC F240).</title>
        <authorList>
            <person name="Kook J.-K."/>
            <person name="Park S.-N."/>
            <person name="Lim Y.K."/>
        </authorList>
    </citation>
    <scope>NUCLEOTIDE SEQUENCE [LARGE SCALE GENOMIC DNA]</scope>
    <source>
        <strain evidence="13 14">KCOM 2505</strain>
    </source>
</reference>
<dbReference type="InterPro" id="IPR001412">
    <property type="entry name" value="aa-tRNA-synth_I_CS"/>
</dbReference>
<dbReference type="SUPFAM" id="SSF52374">
    <property type="entry name" value="Nucleotidylyl transferase"/>
    <property type="match status" value="1"/>
</dbReference>